<reference evidence="3" key="2">
    <citation type="submission" date="2015-04" db="EMBL/GenBank/DDBJ databases">
        <title>A butyrogenic pathway from the amino acid lysine in a human gut commensal.</title>
        <authorList>
            <person name="de Vos W.M."/>
            <person name="Bui N.T.P."/>
            <person name="Plugge C.M."/>
            <person name="Ritari J."/>
        </authorList>
    </citation>
    <scope>NUCLEOTIDE SEQUENCE [LARGE SCALE GENOMIC DNA]</scope>
    <source>
        <strain evidence="3">AF211</strain>
    </source>
</reference>
<dbReference type="InterPro" id="IPR025648">
    <property type="entry name" value="DUF4358"/>
</dbReference>
<protein>
    <recommendedName>
        <fullName evidence="4">Copper amine oxidase-like protein</fullName>
    </recommendedName>
</protein>
<dbReference type="Pfam" id="PF14270">
    <property type="entry name" value="DUF4358"/>
    <property type="match status" value="1"/>
</dbReference>
<dbReference type="InterPro" id="IPR036582">
    <property type="entry name" value="Mao_N_sf"/>
</dbReference>
<reference evidence="2 3" key="1">
    <citation type="journal article" date="2015" name="Nat. Commun.">
        <title>Production of butyrate from lysine and the Amadori product fructoselysine by a human gut commensal.</title>
        <authorList>
            <person name="Bui T.P."/>
            <person name="Ritari J."/>
            <person name="Boeren S."/>
            <person name="de Waard P."/>
            <person name="Plugge C.M."/>
            <person name="de Vos W.M."/>
        </authorList>
    </citation>
    <scope>NUCLEOTIDE SEQUENCE [LARGE SCALE GENOMIC DNA]</scope>
    <source>
        <strain evidence="2 3">AF211</strain>
    </source>
</reference>
<dbReference type="SUPFAM" id="SSF55383">
    <property type="entry name" value="Copper amine oxidase, domain N"/>
    <property type="match status" value="1"/>
</dbReference>
<evidence type="ECO:0000313" key="3">
    <source>
        <dbReference type="Proteomes" id="UP000064844"/>
    </source>
</evidence>
<feature type="signal peptide" evidence="1">
    <location>
        <begin position="1"/>
        <end position="23"/>
    </location>
</feature>
<dbReference type="KEGG" id="ibu:IB211_00366"/>
<organism evidence="2 3">
    <name type="scientific">Intestinimonas butyriciproducens</name>
    <dbReference type="NCBI Taxonomy" id="1297617"/>
    <lineage>
        <taxon>Bacteria</taxon>
        <taxon>Bacillati</taxon>
        <taxon>Bacillota</taxon>
        <taxon>Clostridia</taxon>
        <taxon>Eubacteriales</taxon>
        <taxon>Intestinimonas</taxon>
    </lineage>
</organism>
<dbReference type="RefSeq" id="WP_058116912.1">
    <property type="nucleotide sequence ID" value="NZ_CALICV010000120.1"/>
</dbReference>
<evidence type="ECO:0008006" key="4">
    <source>
        <dbReference type="Google" id="ProtNLM"/>
    </source>
</evidence>
<accession>A0A0S2W0B2</accession>
<keyword evidence="3" id="KW-1185">Reference proteome</keyword>
<evidence type="ECO:0000313" key="2">
    <source>
        <dbReference type="EMBL" id="ALP92761.1"/>
    </source>
</evidence>
<keyword evidence="1" id="KW-0732">Signal</keyword>
<name>A0A0S2W0B2_9FIRM</name>
<proteinExistence type="predicted"/>
<dbReference type="EMBL" id="CP011307">
    <property type="protein sequence ID" value="ALP92761.1"/>
    <property type="molecule type" value="Genomic_DNA"/>
</dbReference>
<evidence type="ECO:0000256" key="1">
    <source>
        <dbReference type="SAM" id="SignalP"/>
    </source>
</evidence>
<dbReference type="eggNOG" id="ENOG5032W91">
    <property type="taxonomic scope" value="Bacteria"/>
</dbReference>
<dbReference type="Proteomes" id="UP000064844">
    <property type="component" value="Chromosome"/>
</dbReference>
<gene>
    <name evidence="2" type="ORF">IB211_00366</name>
</gene>
<feature type="chain" id="PRO_5006606214" description="Copper amine oxidase-like protein" evidence="1">
    <location>
        <begin position="24"/>
        <end position="267"/>
    </location>
</feature>
<dbReference type="AlphaFoldDB" id="A0A0S2W0B2"/>
<sequence>MKRFLSAAAAAALALSLNTAALAAGGYAGSITINGTALDTSGLPAASAPYTAVPLRSVAESDYGYAAWYPEEGRSFFSLDGNSIYVDCATGAIELNGEAQTGMTASFTQGVTFVPVELLNHLEGYTATVQDSRIAIVTPNGEALTKLARQIIAKIELGASNKPAESELKEYYGLDTARFDEVAAFFPMMISADTIVIGKVKSGEMDAVKKELEAVRARTQQSFEQYLPEPLERAKNGRVVTSGDYVMLIISGDNDTAIQMFRDGVKG</sequence>